<keyword evidence="1" id="KW-0472">Membrane</keyword>
<sequence>MFNLFKSRPPIIIINEAERHAPTPVIQKKTWWAKFSGVVYVITVFFHFAVLITILMIMTRIQQNAVQANDLLLRQLRVSDSLYNAATLMHYYDSINVERHYAIADSVHAVSFQLLSHQLNEMVKQNKMWQKKYQERLPAPQPNTSLR</sequence>
<keyword evidence="1" id="KW-0812">Transmembrane</keyword>
<reference evidence="2 3" key="1">
    <citation type="journal article" date="2016" name="Int. J. Syst. Evol. Microbiol.">
        <title>Panacibacter ginsenosidivorans gen. nov., sp. nov., with ginsenoside converting activity isolated from soil of a ginseng field.</title>
        <authorList>
            <person name="Siddiqi M.Z."/>
            <person name="Muhammad Shafi S."/>
            <person name="Choi K.D."/>
            <person name="Im W.T."/>
        </authorList>
    </citation>
    <scope>NUCLEOTIDE SEQUENCE [LARGE SCALE GENOMIC DNA]</scope>
    <source>
        <strain evidence="2 3">Gsoil1550</strain>
    </source>
</reference>
<organism evidence="2 3">
    <name type="scientific">Panacibacter ginsenosidivorans</name>
    <dbReference type="NCBI Taxonomy" id="1813871"/>
    <lineage>
        <taxon>Bacteria</taxon>
        <taxon>Pseudomonadati</taxon>
        <taxon>Bacteroidota</taxon>
        <taxon>Chitinophagia</taxon>
        <taxon>Chitinophagales</taxon>
        <taxon>Chitinophagaceae</taxon>
        <taxon>Panacibacter</taxon>
    </lineage>
</organism>
<evidence type="ECO:0000256" key="1">
    <source>
        <dbReference type="SAM" id="Phobius"/>
    </source>
</evidence>
<proteinExistence type="predicted"/>
<keyword evidence="1" id="KW-1133">Transmembrane helix</keyword>
<evidence type="ECO:0000313" key="3">
    <source>
        <dbReference type="Proteomes" id="UP000321533"/>
    </source>
</evidence>
<protein>
    <submittedName>
        <fullName evidence="2">Uncharacterized protein</fullName>
    </submittedName>
</protein>
<dbReference type="Proteomes" id="UP000321533">
    <property type="component" value="Chromosome"/>
</dbReference>
<keyword evidence="3" id="KW-1185">Reference proteome</keyword>
<dbReference type="RefSeq" id="WP_147189680.1">
    <property type="nucleotide sequence ID" value="NZ_CP042435.1"/>
</dbReference>
<dbReference type="EMBL" id="CP042435">
    <property type="protein sequence ID" value="QEC67873.1"/>
    <property type="molecule type" value="Genomic_DNA"/>
</dbReference>
<feature type="transmembrane region" description="Helical" evidence="1">
    <location>
        <begin position="38"/>
        <end position="58"/>
    </location>
</feature>
<dbReference type="KEGG" id="pgin:FRZ67_11390"/>
<evidence type="ECO:0000313" key="2">
    <source>
        <dbReference type="EMBL" id="QEC67873.1"/>
    </source>
</evidence>
<accession>A0A5B8VA94</accession>
<name>A0A5B8VA94_9BACT</name>
<gene>
    <name evidence="2" type="ORF">FRZ67_11390</name>
</gene>
<dbReference type="AlphaFoldDB" id="A0A5B8VA94"/>